<keyword evidence="1" id="KW-0547">Nucleotide-binding</keyword>
<evidence type="ECO:0000259" key="8">
    <source>
        <dbReference type="Pfam" id="PF12705"/>
    </source>
</evidence>
<gene>
    <name evidence="9" type="ORF">EDX97_06965</name>
</gene>
<evidence type="ECO:0000313" key="10">
    <source>
        <dbReference type="Proteomes" id="UP000276568"/>
    </source>
</evidence>
<dbReference type="Pfam" id="PF12705">
    <property type="entry name" value="PDDEXK_1"/>
    <property type="match status" value="1"/>
</dbReference>
<feature type="domain" description="PD-(D/E)XK endonuclease-like" evidence="8">
    <location>
        <begin position="505"/>
        <end position="801"/>
    </location>
</feature>
<dbReference type="OrthoDB" id="9758506at2"/>
<dbReference type="SUPFAM" id="SSF52980">
    <property type="entry name" value="Restriction endonuclease-like"/>
    <property type="match status" value="1"/>
</dbReference>
<keyword evidence="2" id="KW-0227">DNA damage</keyword>
<dbReference type="AlphaFoldDB" id="A0A3N0I0T5"/>
<evidence type="ECO:0000313" key="9">
    <source>
        <dbReference type="EMBL" id="RNM30517.1"/>
    </source>
</evidence>
<sequence length="817" mass="96099">MHFPEKGTIIAPASMHLAIYEQIGNRLGVQVLSLQTFVRSFLCEPELTDIEYIFQIKEHLQDLNPTNPFYESRKDPEFLTQVYQFLKKAHLYEIDTYPSETSKEKALLEIIRCCQDIHFPTIEIPALHNVYILRKEYPDFDWVDILLDHGAQWLESDTEPETHYVTMATNRKQAQWICEEIINNNYDANDVYIALNDEKDQAVMVQMLDTYQIPYTLTNKPNHSLIPSQWLACLNYAKQKSTKNLCHLIQVCFPKEKDVLDWYELGFKDNDVYEPNAFVDAYTYSHYQYAKAKAQQFEQEHDLDFSIHDFEKMATLIQSLHAPTQENIAIFQSIQELIVASYDKIQTSDDLAILYHAIQNIPTNQKNTSLEGVWIGPRQNISPLQKITFLMNVHSKTYPDLRQENGIFNEDYVSKTNWPTLAYRLDTQKEMLKKGLTQPDILYVSYPQTDYQSKAYEPSIEMNDWLGSATFIDVLEPSHFERPNHSLSKTMAETLFVKKDKVRGSVSSFETFVHCPFRYFLQYGLYLKEPKDWTDIRIRGSLLHKILEEGIRTYGKDYVNQNLDAIVDDQFQWIEKHFPTKMNWIQNQKNEVKWQLHCLLARLKPFEEQWHMEPQDLEHEFYLDTDTYSLHGFIDRIDGTKGAFVIFDYKSSQKEITKNEFAKGLSLQLPTYAIEREQETHQVPIGIFYISLTSPMSTQMGVKLNYQRKKDNYDLETLKYAQKEYFDKGRIKGWVFDRQDLTLYDDSQWFQRKSEIPSFGKIKTMWEEIMTSIVEDIRSGTIVAQASSDACTYCPYRSICRTSRQIVDKPDRVKEEE</sequence>
<accession>A0A3N0I0T5</accession>
<dbReference type="GO" id="GO:0004386">
    <property type="term" value="F:helicase activity"/>
    <property type="evidence" value="ECO:0007669"/>
    <property type="project" value="UniProtKB-KW"/>
</dbReference>
<keyword evidence="3" id="KW-0378">Hydrolase</keyword>
<protein>
    <submittedName>
        <fullName evidence="9">PD-(D/E)XK nuclease family protein</fullName>
    </submittedName>
</protein>
<evidence type="ECO:0000256" key="4">
    <source>
        <dbReference type="ARBA" id="ARBA00022806"/>
    </source>
</evidence>
<comment type="caution">
    <text evidence="9">The sequence shown here is derived from an EMBL/GenBank/DDBJ whole genome shotgun (WGS) entry which is preliminary data.</text>
</comment>
<keyword evidence="10" id="KW-1185">Reference proteome</keyword>
<evidence type="ECO:0000256" key="3">
    <source>
        <dbReference type="ARBA" id="ARBA00022801"/>
    </source>
</evidence>
<reference evidence="9 10" key="1">
    <citation type="submission" date="2018-11" db="EMBL/GenBank/DDBJ databases">
        <title>Clostridium sp. nov., a member of the family Erysipelotrichaceae isolated from pig faeces.</title>
        <authorList>
            <person name="Chang Y.-H."/>
        </authorList>
    </citation>
    <scope>NUCLEOTIDE SEQUENCE [LARGE SCALE GENOMIC DNA]</scope>
    <source>
        <strain evidence="9 10">YH-panp20</strain>
    </source>
</reference>
<dbReference type="Proteomes" id="UP000276568">
    <property type="component" value="Unassembled WGS sequence"/>
</dbReference>
<proteinExistence type="predicted"/>
<keyword evidence="7" id="KW-0234">DNA repair</keyword>
<dbReference type="GO" id="GO:0006281">
    <property type="term" value="P:DNA repair"/>
    <property type="evidence" value="ECO:0007669"/>
    <property type="project" value="UniProtKB-KW"/>
</dbReference>
<dbReference type="GO" id="GO:0005524">
    <property type="term" value="F:ATP binding"/>
    <property type="evidence" value="ECO:0007669"/>
    <property type="project" value="UniProtKB-KW"/>
</dbReference>
<keyword evidence="4" id="KW-0347">Helicase</keyword>
<evidence type="ECO:0000256" key="2">
    <source>
        <dbReference type="ARBA" id="ARBA00022763"/>
    </source>
</evidence>
<dbReference type="InterPro" id="IPR038726">
    <property type="entry name" value="PDDEXK_AddAB-type"/>
</dbReference>
<dbReference type="InterPro" id="IPR011604">
    <property type="entry name" value="PDDEXK-like_dom_sf"/>
</dbReference>
<dbReference type="InterPro" id="IPR011335">
    <property type="entry name" value="Restrct_endonuc-II-like"/>
</dbReference>
<evidence type="ECO:0000256" key="6">
    <source>
        <dbReference type="ARBA" id="ARBA00023125"/>
    </source>
</evidence>
<keyword evidence="5" id="KW-0067">ATP-binding</keyword>
<evidence type="ECO:0000256" key="5">
    <source>
        <dbReference type="ARBA" id="ARBA00022840"/>
    </source>
</evidence>
<evidence type="ECO:0000256" key="1">
    <source>
        <dbReference type="ARBA" id="ARBA00022741"/>
    </source>
</evidence>
<evidence type="ECO:0000256" key="7">
    <source>
        <dbReference type="ARBA" id="ARBA00023204"/>
    </source>
</evidence>
<dbReference type="GO" id="GO:0016787">
    <property type="term" value="F:hydrolase activity"/>
    <property type="evidence" value="ECO:0007669"/>
    <property type="project" value="UniProtKB-KW"/>
</dbReference>
<name>A0A3N0I0T5_9FIRM</name>
<dbReference type="EMBL" id="RJQC01000002">
    <property type="protein sequence ID" value="RNM30517.1"/>
    <property type="molecule type" value="Genomic_DNA"/>
</dbReference>
<dbReference type="Gene3D" id="3.90.320.10">
    <property type="match status" value="1"/>
</dbReference>
<dbReference type="RefSeq" id="WP_128520426.1">
    <property type="nucleotide sequence ID" value="NZ_JAQYEM010000043.1"/>
</dbReference>
<keyword evidence="6" id="KW-0238">DNA-binding</keyword>
<organism evidence="9 10">
    <name type="scientific">Absicoccus porci</name>
    <dbReference type="NCBI Taxonomy" id="2486576"/>
    <lineage>
        <taxon>Bacteria</taxon>
        <taxon>Bacillati</taxon>
        <taxon>Bacillota</taxon>
        <taxon>Erysipelotrichia</taxon>
        <taxon>Erysipelotrichales</taxon>
        <taxon>Erysipelotrichaceae</taxon>
        <taxon>Absicoccus</taxon>
    </lineage>
</organism>
<dbReference type="GO" id="GO:0003677">
    <property type="term" value="F:DNA binding"/>
    <property type="evidence" value="ECO:0007669"/>
    <property type="project" value="UniProtKB-KW"/>
</dbReference>